<gene>
    <name evidence="2" type="ORF">CBF28_13935</name>
</gene>
<evidence type="ECO:0000313" key="2">
    <source>
        <dbReference type="EMBL" id="RSU10192.1"/>
    </source>
</evidence>
<dbReference type="Proteomes" id="UP000288028">
    <property type="component" value="Unassembled WGS sequence"/>
</dbReference>
<reference evidence="2 3" key="1">
    <citation type="submission" date="2017-05" db="EMBL/GenBank/DDBJ databases">
        <title>Vagococcus spp. assemblies.</title>
        <authorList>
            <person name="Gulvik C.A."/>
        </authorList>
    </citation>
    <scope>NUCLEOTIDE SEQUENCE [LARGE SCALE GENOMIC DNA]</scope>
    <source>
        <strain evidence="2 3">SS1714</strain>
    </source>
</reference>
<evidence type="ECO:0000313" key="3">
    <source>
        <dbReference type="Proteomes" id="UP000288028"/>
    </source>
</evidence>
<dbReference type="OrthoDB" id="66776at2"/>
<dbReference type="AlphaFoldDB" id="A0A430APZ2"/>
<dbReference type="SUPFAM" id="SSF55729">
    <property type="entry name" value="Acyl-CoA N-acyltransferases (Nat)"/>
    <property type="match status" value="1"/>
</dbReference>
<protein>
    <recommendedName>
        <fullName evidence="1">N-acetyltransferase domain-containing protein</fullName>
    </recommendedName>
</protein>
<keyword evidence="3" id="KW-1185">Reference proteome</keyword>
<organism evidence="2 3">
    <name type="scientific">Vagococcus carniphilus</name>
    <dbReference type="NCBI Taxonomy" id="218144"/>
    <lineage>
        <taxon>Bacteria</taxon>
        <taxon>Bacillati</taxon>
        <taxon>Bacillota</taxon>
        <taxon>Bacilli</taxon>
        <taxon>Lactobacillales</taxon>
        <taxon>Enterococcaceae</taxon>
        <taxon>Vagococcus</taxon>
    </lineage>
</organism>
<dbReference type="PROSITE" id="PS51186">
    <property type="entry name" value="GNAT"/>
    <property type="match status" value="1"/>
</dbReference>
<dbReference type="Gene3D" id="3.40.630.30">
    <property type="match status" value="1"/>
</dbReference>
<feature type="domain" description="N-acetyltransferase" evidence="1">
    <location>
        <begin position="1"/>
        <end position="155"/>
    </location>
</feature>
<proteinExistence type="predicted"/>
<comment type="caution">
    <text evidence="2">The sequence shown here is derived from an EMBL/GenBank/DDBJ whole genome shotgun (WGS) entry which is preliminary data.</text>
</comment>
<name>A0A430APZ2_9ENTE</name>
<dbReference type="EMBL" id="NGKB01000019">
    <property type="protein sequence ID" value="RSU10192.1"/>
    <property type="molecule type" value="Genomic_DNA"/>
</dbReference>
<dbReference type="InterPro" id="IPR000182">
    <property type="entry name" value="GNAT_dom"/>
</dbReference>
<dbReference type="InterPro" id="IPR016181">
    <property type="entry name" value="Acyl_CoA_acyltransferase"/>
</dbReference>
<evidence type="ECO:0000259" key="1">
    <source>
        <dbReference type="PROSITE" id="PS51186"/>
    </source>
</evidence>
<accession>A0A430APZ2</accession>
<sequence length="155" mass="17909">MYLEEYNPQHKEVVNNYYLTEEMNYYTSHPKDCLLKSAENKSFHSVLAFSDQALVTFLVLDEGKDKMLYTSNKNAMLLRSFSTDSRFLKKGHAKEALRLLSEFIQQNYPHIEEIVLAVNMKNTSAQNLYLKTGFIDKGTRVQGPIGELMVMTKLI</sequence>
<dbReference type="RefSeq" id="WP_126796266.1">
    <property type="nucleotide sequence ID" value="NZ_CP060720.1"/>
</dbReference>
<dbReference type="Pfam" id="PF00583">
    <property type="entry name" value="Acetyltransf_1"/>
    <property type="match status" value="1"/>
</dbReference>
<dbReference type="GeneID" id="95581525"/>
<dbReference type="GO" id="GO:0016747">
    <property type="term" value="F:acyltransferase activity, transferring groups other than amino-acyl groups"/>
    <property type="evidence" value="ECO:0007669"/>
    <property type="project" value="InterPro"/>
</dbReference>